<evidence type="ECO:0000313" key="1">
    <source>
        <dbReference type="EMBL" id="GJN39122.1"/>
    </source>
</evidence>
<reference evidence="1" key="2">
    <citation type="submission" date="2021-12" db="EMBL/GenBank/DDBJ databases">
        <title>Resequencing data analysis of finger millet.</title>
        <authorList>
            <person name="Hatakeyama M."/>
            <person name="Aluri S."/>
            <person name="Balachadran M.T."/>
            <person name="Sivarajan S.R."/>
            <person name="Poveda L."/>
            <person name="Shimizu-Inatsugi R."/>
            <person name="Schlapbach R."/>
            <person name="Sreeman S.M."/>
            <person name="Shimizu K.K."/>
        </authorList>
    </citation>
    <scope>NUCLEOTIDE SEQUENCE</scope>
</reference>
<organism evidence="1 2">
    <name type="scientific">Eleusine coracana subsp. coracana</name>
    <dbReference type="NCBI Taxonomy" id="191504"/>
    <lineage>
        <taxon>Eukaryota</taxon>
        <taxon>Viridiplantae</taxon>
        <taxon>Streptophyta</taxon>
        <taxon>Embryophyta</taxon>
        <taxon>Tracheophyta</taxon>
        <taxon>Spermatophyta</taxon>
        <taxon>Magnoliopsida</taxon>
        <taxon>Liliopsida</taxon>
        <taxon>Poales</taxon>
        <taxon>Poaceae</taxon>
        <taxon>PACMAD clade</taxon>
        <taxon>Chloridoideae</taxon>
        <taxon>Cynodonteae</taxon>
        <taxon>Eleusininae</taxon>
        <taxon>Eleusine</taxon>
    </lineage>
</organism>
<dbReference type="Proteomes" id="UP001054889">
    <property type="component" value="Unassembled WGS sequence"/>
</dbReference>
<proteinExistence type="predicted"/>
<sequence length="159" mass="18571">MHFHSCRKLECESIPCQHICLVLQFLDLDKIPQCCIMRRWTTKAKCAFPSDRYGEIYSWYDQMESYRQLRSMGSEAFFKASMSKETVIKVKLFLQEILNEDDGENDKKDATLYGRVLSQARQCMDPCSEEILDPVNIIPKGAPTKRLRSCMEKKKRAKT</sequence>
<comment type="caution">
    <text evidence="1">The sequence shown here is derived from an EMBL/GenBank/DDBJ whole genome shotgun (WGS) entry which is preliminary data.</text>
</comment>
<gene>
    <name evidence="1" type="primary">gb28220</name>
    <name evidence="1" type="ORF">PR202_gb28220</name>
</gene>
<evidence type="ECO:0008006" key="3">
    <source>
        <dbReference type="Google" id="ProtNLM"/>
    </source>
</evidence>
<evidence type="ECO:0000313" key="2">
    <source>
        <dbReference type="Proteomes" id="UP001054889"/>
    </source>
</evidence>
<dbReference type="AlphaFoldDB" id="A0AAV5FVS9"/>
<dbReference type="EMBL" id="BQKI01000097">
    <property type="protein sequence ID" value="GJN39122.1"/>
    <property type="molecule type" value="Genomic_DNA"/>
</dbReference>
<reference evidence="1" key="1">
    <citation type="journal article" date="2018" name="DNA Res.">
        <title>Multiple hybrid de novo genome assembly of finger millet, an orphan allotetraploid crop.</title>
        <authorList>
            <person name="Hatakeyama M."/>
            <person name="Aluri S."/>
            <person name="Balachadran M.T."/>
            <person name="Sivarajan S.R."/>
            <person name="Patrignani A."/>
            <person name="Gruter S."/>
            <person name="Poveda L."/>
            <person name="Shimizu-Inatsugi R."/>
            <person name="Baeten J."/>
            <person name="Francoijs K.J."/>
            <person name="Nataraja K.N."/>
            <person name="Reddy Y.A.N."/>
            <person name="Phadnis S."/>
            <person name="Ravikumar R.L."/>
            <person name="Schlapbach R."/>
            <person name="Sreeman S.M."/>
            <person name="Shimizu K.K."/>
        </authorList>
    </citation>
    <scope>NUCLEOTIDE SEQUENCE</scope>
</reference>
<protein>
    <recommendedName>
        <fullName evidence="3">Protein FAR1-RELATED SEQUENCE</fullName>
    </recommendedName>
</protein>
<accession>A0AAV5FVS9</accession>
<keyword evidence="2" id="KW-1185">Reference proteome</keyword>
<name>A0AAV5FVS9_ELECO</name>